<evidence type="ECO:0000256" key="1">
    <source>
        <dbReference type="ARBA" id="ARBA00010688"/>
    </source>
</evidence>
<feature type="domain" description="Carbohydrate kinase PfkB" evidence="5">
    <location>
        <begin position="24"/>
        <end position="303"/>
    </location>
</feature>
<dbReference type="GO" id="GO:0005829">
    <property type="term" value="C:cytosol"/>
    <property type="evidence" value="ECO:0007669"/>
    <property type="project" value="TreeGrafter"/>
</dbReference>
<dbReference type="PANTHER" id="PTHR43085:SF15">
    <property type="entry name" value="2-DEHYDRO-3-DEOXYGLUCONOKINASE"/>
    <property type="match status" value="1"/>
</dbReference>
<proteinExistence type="inferred from homology"/>
<dbReference type="GO" id="GO:0019698">
    <property type="term" value="P:D-galacturonate catabolic process"/>
    <property type="evidence" value="ECO:0007669"/>
    <property type="project" value="TreeGrafter"/>
</dbReference>
<dbReference type="Pfam" id="PF00294">
    <property type="entry name" value="PfkB"/>
    <property type="match status" value="1"/>
</dbReference>
<dbReference type="Proteomes" id="UP000198546">
    <property type="component" value="Chromosome i"/>
</dbReference>
<evidence type="ECO:0000259" key="5">
    <source>
        <dbReference type="Pfam" id="PF00294"/>
    </source>
</evidence>
<dbReference type="GO" id="GO:0008673">
    <property type="term" value="F:2-dehydro-3-deoxygluconokinase activity"/>
    <property type="evidence" value="ECO:0007669"/>
    <property type="project" value="TreeGrafter"/>
</dbReference>
<dbReference type="InterPro" id="IPR050306">
    <property type="entry name" value="PfkB_Carbo_kinase"/>
</dbReference>
<dbReference type="Gene3D" id="3.40.1190.20">
    <property type="match status" value="1"/>
</dbReference>
<reference evidence="6 7" key="1">
    <citation type="submission" date="2016-10" db="EMBL/GenBank/DDBJ databases">
        <authorList>
            <person name="de Groot N.N."/>
        </authorList>
    </citation>
    <scope>NUCLEOTIDE SEQUENCE [LARGE SCALE GENOMIC DNA]</scope>
    <source>
        <strain evidence="6 7">MON 2.2</strain>
    </source>
</reference>
<protein>
    <submittedName>
        <fullName evidence="6">2-dehydro-3-deoxygluconokinase</fullName>
    </submittedName>
</protein>
<dbReference type="CDD" id="cd01166">
    <property type="entry name" value="KdgK"/>
    <property type="match status" value="1"/>
</dbReference>
<dbReference type="InterPro" id="IPR011611">
    <property type="entry name" value="PfkB_dom"/>
</dbReference>
<evidence type="ECO:0000313" key="6">
    <source>
        <dbReference type="EMBL" id="SDD13164.1"/>
    </source>
</evidence>
<evidence type="ECO:0000313" key="7">
    <source>
        <dbReference type="Proteomes" id="UP000198546"/>
    </source>
</evidence>
<accession>A0A1G6S922</accession>
<dbReference type="EMBL" id="LT629688">
    <property type="protein sequence ID" value="SDD13164.1"/>
    <property type="molecule type" value="Genomic_DNA"/>
</dbReference>
<dbReference type="InterPro" id="IPR029056">
    <property type="entry name" value="Ribokinase-like"/>
</dbReference>
<evidence type="ECO:0000256" key="2">
    <source>
        <dbReference type="ARBA" id="ARBA00022679"/>
    </source>
</evidence>
<evidence type="ECO:0000256" key="4">
    <source>
        <dbReference type="SAM" id="MobiDB-lite"/>
    </source>
</evidence>
<evidence type="ECO:0000256" key="3">
    <source>
        <dbReference type="ARBA" id="ARBA00022777"/>
    </source>
</evidence>
<name>A0A1G6S922_9ACTN</name>
<sequence length="318" mass="33111">MPETDTTSTTAPGDVAGTSTDLPEVVCLGETMVLITPVDAVPLDQAEDCRIDVGGAESTVALYLTESGRRAAWVSRLGDDPLGRRVLRYLDRLGVDTRWVATTSTAPTGVYFKDPAPGRTAVHYYRKGSAASTMGPEVLDDLPLDSAAVVHVSGINPALSDSVRALVEALVVRVAGTSTLLSFDVNYRPGLWPVEEAGPLLLDLVRRADLALVGRDEAEVLWGTTTAESVAELVGPGPVLVVKDGDVGATEIDGDQITFAPATRVDVVEAVGAGDAFAAGYLDALLAGAEPAARLARGHALAVRALASTRDFAPLVRG</sequence>
<dbReference type="SUPFAM" id="SSF53613">
    <property type="entry name" value="Ribokinase-like"/>
    <property type="match status" value="1"/>
</dbReference>
<dbReference type="GO" id="GO:0006974">
    <property type="term" value="P:DNA damage response"/>
    <property type="evidence" value="ECO:0007669"/>
    <property type="project" value="TreeGrafter"/>
</dbReference>
<dbReference type="STRING" id="675864.SAMN04489747_0256"/>
<comment type="similarity">
    <text evidence="1">Belongs to the carbohydrate kinase PfkB family.</text>
</comment>
<dbReference type="GO" id="GO:0042840">
    <property type="term" value="P:D-glucuronate catabolic process"/>
    <property type="evidence" value="ECO:0007669"/>
    <property type="project" value="TreeGrafter"/>
</dbReference>
<organism evidence="6 7">
    <name type="scientific">Auraticoccus monumenti</name>
    <dbReference type="NCBI Taxonomy" id="675864"/>
    <lineage>
        <taxon>Bacteria</taxon>
        <taxon>Bacillati</taxon>
        <taxon>Actinomycetota</taxon>
        <taxon>Actinomycetes</taxon>
        <taxon>Propionibacteriales</taxon>
        <taxon>Propionibacteriaceae</taxon>
        <taxon>Auraticoccus</taxon>
    </lineage>
</organism>
<dbReference type="AlphaFoldDB" id="A0A1G6S922"/>
<keyword evidence="2" id="KW-0808">Transferase</keyword>
<dbReference type="PANTHER" id="PTHR43085">
    <property type="entry name" value="HEXOKINASE FAMILY MEMBER"/>
    <property type="match status" value="1"/>
</dbReference>
<gene>
    <name evidence="6" type="ORF">SAMN04489747_0256</name>
</gene>
<keyword evidence="3 6" id="KW-0418">Kinase</keyword>
<dbReference type="RefSeq" id="WP_197679145.1">
    <property type="nucleotide sequence ID" value="NZ_LT629688.1"/>
</dbReference>
<feature type="region of interest" description="Disordered" evidence="4">
    <location>
        <begin position="1"/>
        <end position="20"/>
    </location>
</feature>
<keyword evidence="7" id="KW-1185">Reference proteome</keyword>